<reference evidence="2 3" key="1">
    <citation type="submission" date="2024-08" db="EMBL/GenBank/DDBJ databases">
        <title>Genome sequence of Streptomyces aureus CACIA-1.46HGO.</title>
        <authorList>
            <person name="Evangelista-Martinez Z."/>
        </authorList>
    </citation>
    <scope>NUCLEOTIDE SEQUENCE [LARGE SCALE GENOMIC DNA]</scope>
    <source>
        <strain evidence="2 3">CACIA-1.46HGO</strain>
    </source>
</reference>
<dbReference type="SUPFAM" id="SSF53901">
    <property type="entry name" value="Thiolase-like"/>
    <property type="match status" value="2"/>
</dbReference>
<dbReference type="InterPro" id="IPR002878">
    <property type="entry name" value="ChsH2_C"/>
</dbReference>
<dbReference type="EMBL" id="JBGOSP010000032">
    <property type="protein sequence ID" value="MFA3842073.1"/>
    <property type="molecule type" value="Genomic_DNA"/>
</dbReference>
<feature type="domain" description="ChsH2 C-terminal OB-fold" evidence="1">
    <location>
        <begin position="386"/>
        <end position="440"/>
    </location>
</feature>
<proteinExistence type="predicted"/>
<dbReference type="InterPro" id="IPR012340">
    <property type="entry name" value="NA-bd_OB-fold"/>
</dbReference>
<keyword evidence="3" id="KW-1185">Reference proteome</keyword>
<evidence type="ECO:0000259" key="1">
    <source>
        <dbReference type="Pfam" id="PF01796"/>
    </source>
</evidence>
<accession>A0ABV4SV16</accession>
<organism evidence="2 3">
    <name type="scientific">Streptomyces aureus</name>
    <dbReference type="NCBI Taxonomy" id="193461"/>
    <lineage>
        <taxon>Bacteria</taxon>
        <taxon>Bacillati</taxon>
        <taxon>Actinomycetota</taxon>
        <taxon>Actinomycetes</taxon>
        <taxon>Kitasatosporales</taxon>
        <taxon>Streptomycetaceae</taxon>
        <taxon>Streptomyces</taxon>
    </lineage>
</organism>
<dbReference type="SUPFAM" id="SSF50249">
    <property type="entry name" value="Nucleic acid-binding proteins"/>
    <property type="match status" value="1"/>
</dbReference>
<protein>
    <submittedName>
        <fullName evidence="2">OB-fold domain-containing protein</fullName>
    </submittedName>
</protein>
<dbReference type="InterPro" id="IPR016039">
    <property type="entry name" value="Thiolase-like"/>
</dbReference>
<name>A0ABV4SV16_9ACTN</name>
<gene>
    <name evidence="2" type="ORF">ACEG43_38770</name>
</gene>
<dbReference type="Proteomes" id="UP001571476">
    <property type="component" value="Unassembled WGS sequence"/>
</dbReference>
<evidence type="ECO:0000313" key="2">
    <source>
        <dbReference type="EMBL" id="MFA3842073.1"/>
    </source>
</evidence>
<comment type="caution">
    <text evidence="2">The sequence shown here is derived from an EMBL/GenBank/DDBJ whole genome shotgun (WGS) entry which is preliminary data.</text>
</comment>
<dbReference type="Pfam" id="PF01796">
    <property type="entry name" value="OB_ChsH2_C"/>
    <property type="match status" value="1"/>
</dbReference>
<dbReference type="Gene3D" id="3.40.47.10">
    <property type="match status" value="1"/>
</dbReference>
<evidence type="ECO:0000313" key="3">
    <source>
        <dbReference type="Proteomes" id="UP001571476"/>
    </source>
</evidence>
<dbReference type="RefSeq" id="WP_372566129.1">
    <property type="nucleotide sequence ID" value="NZ_JBGOSP010000032.1"/>
</dbReference>
<sequence>MTGIVRYHCYIPQYRLRRSEIAAALGSNASGERSVAGYDEDTTTLAVAAALPVVQGRETSVGSLWLATSDPVYADKTNATTVHAALDLSPDITAADLGANLRSGSMALLAAARDGGLAVLSDRRGGPVGGADERTGGDASAAYLFGDDETLADITHIASATAEFIDRWRAPGSTHAHTWEERFGEQRYAELADQLLTTLDKQGVDLDGIDRFAVAGINPRAVRTVGAAVSRRTGASQQGADLAEIVGNTGTAHAGLLLADLLDAADPGERLLLVSLADGADAIILQAADTIADLRGRPMRDQIGDGVTINYPQYLLWRQRVEGERPRRPEPDRPSAPYAWRNRRYKLSMAGGRCRGCGAVQYPLPTICYRCHRADEFDPVNAGTENARIVTFTVDRLAFSPSPPLVSAVVAFEGGGRLQCELTDVRGPIKVGDEVVPTFRRGGTVDGIHNYVWKTCPHRDPSANNES</sequence>